<reference evidence="16 17" key="1">
    <citation type="journal article" date="2019" name="New Phytol.">
        <title>Comparative genomics reveals unique wood-decay strategies and fruiting body development in the Schizophyllaceae.</title>
        <authorList>
            <person name="Almasi E."/>
            <person name="Sahu N."/>
            <person name="Krizsan K."/>
            <person name="Balint B."/>
            <person name="Kovacs G.M."/>
            <person name="Kiss B."/>
            <person name="Cseklye J."/>
            <person name="Drula E."/>
            <person name="Henrissat B."/>
            <person name="Nagy I."/>
            <person name="Chovatia M."/>
            <person name="Adam C."/>
            <person name="LaButti K."/>
            <person name="Lipzen A."/>
            <person name="Riley R."/>
            <person name="Grigoriev I.V."/>
            <person name="Nagy L.G."/>
        </authorList>
    </citation>
    <scope>NUCLEOTIDE SEQUENCE [LARGE SCALE GENOMIC DNA]</scope>
    <source>
        <strain evidence="16 17">NL-1724</strain>
    </source>
</reference>
<dbReference type="STRING" id="97359.A0A550CS11"/>
<keyword evidence="14" id="KW-0732">Signal</keyword>
<comment type="caution">
    <text evidence="16">The sequence shown here is derived from an EMBL/GenBank/DDBJ whole genome shotgun (WGS) entry which is preliminary data.</text>
</comment>
<feature type="domain" description="Calcineurin-like phosphoesterase" evidence="15">
    <location>
        <begin position="38"/>
        <end position="268"/>
    </location>
</feature>
<keyword evidence="11" id="KW-0325">Glycoprotein</keyword>
<keyword evidence="6" id="KW-0812">Transmembrane</keyword>
<dbReference type="GO" id="GO:0000324">
    <property type="term" value="C:fungal-type vacuole"/>
    <property type="evidence" value="ECO:0007669"/>
    <property type="project" value="TreeGrafter"/>
</dbReference>
<evidence type="ECO:0000256" key="6">
    <source>
        <dbReference type="ARBA" id="ARBA00022692"/>
    </source>
</evidence>
<feature type="chain" id="PRO_5022172990" description="Endopolyphosphatase" evidence="14">
    <location>
        <begin position="18"/>
        <end position="659"/>
    </location>
</feature>
<evidence type="ECO:0000256" key="3">
    <source>
        <dbReference type="ARBA" id="ARBA00012459"/>
    </source>
</evidence>
<comment type="subcellular location">
    <subcellularLocation>
        <location evidence="1">Vacuole membrane</location>
        <topology evidence="1">Single-pass type II membrane protein</topology>
    </subcellularLocation>
</comment>
<keyword evidence="10 12" id="KW-0472">Membrane</keyword>
<dbReference type="GO" id="GO:0008081">
    <property type="term" value="F:phosphoric diester hydrolase activity"/>
    <property type="evidence" value="ECO:0007669"/>
    <property type="project" value="TreeGrafter"/>
</dbReference>
<dbReference type="InterPro" id="IPR029052">
    <property type="entry name" value="Metallo-depent_PP-like"/>
</dbReference>
<evidence type="ECO:0000256" key="10">
    <source>
        <dbReference type="ARBA" id="ARBA00023136"/>
    </source>
</evidence>
<proteinExistence type="inferred from homology"/>
<feature type="region of interest" description="Disordered" evidence="13">
    <location>
        <begin position="592"/>
        <end position="613"/>
    </location>
</feature>
<comment type="similarity">
    <text evidence="2">Belongs to the endopolyphosphatase PPN1 family.</text>
</comment>
<evidence type="ECO:0000256" key="4">
    <source>
        <dbReference type="ARBA" id="ARBA00014458"/>
    </source>
</evidence>
<dbReference type="GO" id="GO:0006798">
    <property type="term" value="P:polyphosphate catabolic process"/>
    <property type="evidence" value="ECO:0007669"/>
    <property type="project" value="TreeGrafter"/>
</dbReference>
<evidence type="ECO:0000313" key="17">
    <source>
        <dbReference type="Proteomes" id="UP000320762"/>
    </source>
</evidence>
<dbReference type="EC" id="3.6.1.10" evidence="3 12"/>
<feature type="compositionally biased region" description="Basic residues" evidence="13">
    <location>
        <begin position="490"/>
        <end position="504"/>
    </location>
</feature>
<dbReference type="GO" id="GO:0000298">
    <property type="term" value="F:endopolyphosphatase activity"/>
    <property type="evidence" value="ECO:0007669"/>
    <property type="project" value="UniProtKB-EC"/>
</dbReference>
<evidence type="ECO:0000256" key="7">
    <source>
        <dbReference type="ARBA" id="ARBA00022801"/>
    </source>
</evidence>
<evidence type="ECO:0000256" key="11">
    <source>
        <dbReference type="ARBA" id="ARBA00023180"/>
    </source>
</evidence>
<dbReference type="GO" id="GO:0005615">
    <property type="term" value="C:extracellular space"/>
    <property type="evidence" value="ECO:0007669"/>
    <property type="project" value="TreeGrafter"/>
</dbReference>
<feature type="compositionally biased region" description="Basic and acidic residues" evidence="13">
    <location>
        <begin position="593"/>
        <end position="602"/>
    </location>
</feature>
<dbReference type="SUPFAM" id="SSF56300">
    <property type="entry name" value="Metallo-dependent phosphatases"/>
    <property type="match status" value="1"/>
</dbReference>
<dbReference type="GO" id="GO:0005774">
    <property type="term" value="C:vacuolar membrane"/>
    <property type="evidence" value="ECO:0007669"/>
    <property type="project" value="UniProtKB-SubCell"/>
</dbReference>
<protein>
    <recommendedName>
        <fullName evidence="4 12">Endopolyphosphatase</fullName>
        <ecNumber evidence="3 12">3.6.1.10</ecNumber>
    </recommendedName>
</protein>
<evidence type="ECO:0000256" key="14">
    <source>
        <dbReference type="SAM" id="SignalP"/>
    </source>
</evidence>
<dbReference type="CDD" id="cd00842">
    <property type="entry name" value="MPP_ASMase"/>
    <property type="match status" value="1"/>
</dbReference>
<dbReference type="InterPro" id="IPR041805">
    <property type="entry name" value="ASMase/PPN1_MPP"/>
</dbReference>
<comment type="function">
    <text evidence="12">Catalyzes the hydrolysis of inorganic polyphosphate (polyP) chains of many hundreds of phosphate residues into shorter lengths.</text>
</comment>
<dbReference type="PIRSF" id="PIRSF027093">
    <property type="entry name" value="EndopolyPtase_N1"/>
    <property type="match status" value="1"/>
</dbReference>
<evidence type="ECO:0000256" key="9">
    <source>
        <dbReference type="ARBA" id="ARBA00022989"/>
    </source>
</evidence>
<keyword evidence="8" id="KW-0735">Signal-anchor</keyword>
<evidence type="ECO:0000256" key="13">
    <source>
        <dbReference type="SAM" id="MobiDB-lite"/>
    </source>
</evidence>
<keyword evidence="17" id="KW-1185">Reference proteome</keyword>
<dbReference type="Proteomes" id="UP000320762">
    <property type="component" value="Unassembled WGS sequence"/>
</dbReference>
<name>A0A550CS11_9AGAR</name>
<dbReference type="GO" id="GO:0004309">
    <property type="term" value="F:exopolyphosphatase activity"/>
    <property type="evidence" value="ECO:0007669"/>
    <property type="project" value="TreeGrafter"/>
</dbReference>
<dbReference type="AlphaFoldDB" id="A0A550CS11"/>
<dbReference type="InterPro" id="IPR012358">
    <property type="entry name" value="EndopolyPtase_N1"/>
</dbReference>
<keyword evidence="7 12" id="KW-0378">Hydrolase</keyword>
<dbReference type="Gene3D" id="3.60.21.10">
    <property type="match status" value="1"/>
</dbReference>
<feature type="compositionally biased region" description="Acidic residues" evidence="13">
    <location>
        <begin position="429"/>
        <end position="459"/>
    </location>
</feature>
<keyword evidence="5 12" id="KW-0926">Vacuole</keyword>
<dbReference type="Pfam" id="PF00149">
    <property type="entry name" value="Metallophos"/>
    <property type="match status" value="1"/>
</dbReference>
<evidence type="ECO:0000256" key="5">
    <source>
        <dbReference type="ARBA" id="ARBA00022554"/>
    </source>
</evidence>
<dbReference type="InterPro" id="IPR004843">
    <property type="entry name" value="Calcineurin-like_PHP"/>
</dbReference>
<evidence type="ECO:0000256" key="8">
    <source>
        <dbReference type="ARBA" id="ARBA00022968"/>
    </source>
</evidence>
<evidence type="ECO:0000259" key="15">
    <source>
        <dbReference type="Pfam" id="PF00149"/>
    </source>
</evidence>
<comment type="catalytic activity">
    <reaction evidence="12">
        <text>[phosphate](n+1) + n H2O = (n+1) phosphate + n H(+)</text>
        <dbReference type="Rhea" id="RHEA:22452"/>
        <dbReference type="Rhea" id="RHEA-COMP:14280"/>
        <dbReference type="ChEBI" id="CHEBI:15377"/>
        <dbReference type="ChEBI" id="CHEBI:15378"/>
        <dbReference type="ChEBI" id="CHEBI:16838"/>
        <dbReference type="ChEBI" id="CHEBI:43474"/>
        <dbReference type="EC" id="3.6.1.10"/>
    </reaction>
</comment>
<evidence type="ECO:0000256" key="1">
    <source>
        <dbReference type="ARBA" id="ARBA00004576"/>
    </source>
</evidence>
<evidence type="ECO:0000256" key="2">
    <source>
        <dbReference type="ARBA" id="ARBA00010399"/>
    </source>
</evidence>
<keyword evidence="9" id="KW-1133">Transmembrane helix</keyword>
<sequence length="659" mass="74597">MRTLCLLLLVAASDALAAPAQQPFSAPTAVLQRKLTGRFLHITDIHPDPYYTAGASVKRDCHRKKPRKKKNRAGYYGTSYSDCDSPPRLANFTLDYLDREWTDDIDFVIWTGDNARHDNDRKTPRTLDEIYTLNRAVAAKMEKVFLRKGIPVIPSLGNNDVWPHNILMPGPNAITNEFASIWRSFIPFHYLQVFQRGAYYATEVIPNAIAVVSLNTMYFYDSNHAVGGCEYGDLTDPGNLELDWLAVQLQNFRQRGMHVYLSGHVPPSPGNFFPECHVRYTELSLRYQDTILGHFYGHMNADHFFFIEEGDLDPFMEDEVGAMTTLEETRGASEVVTSLFDPSTSSEVTRLQEDGPGPLFKSDLWETLVDDFGELPGEKKVTDLDEYAVVNVGPSVVPNPYVPTFRVYAYNVTGAEGLSVAAVKAVAEEDTVDDEDNQALIDEDDEDYAVEDDDDWDSSEEGHASDAAGSTFGEDRANADLVEGQVAVTGKRKHGHRRGPHGRREKLCKDDKYQHLWTCHLQQPWHSDSAAPSRRNTLWTPLGYAQYYIPKLGKATKRQRPKYELEYVTYARDQLQGDEHGLLPVPRKHLPKVLREPPKEQEEGQSTEGNGLGRYVPYGMRDLTVGSWFKLARKLGDDSHAKLRKRFRKYMYQGRGEQG</sequence>
<accession>A0A550CS11</accession>
<organism evidence="16 17">
    <name type="scientific">Schizophyllum amplum</name>
    <dbReference type="NCBI Taxonomy" id="97359"/>
    <lineage>
        <taxon>Eukaryota</taxon>
        <taxon>Fungi</taxon>
        <taxon>Dikarya</taxon>
        <taxon>Basidiomycota</taxon>
        <taxon>Agaricomycotina</taxon>
        <taxon>Agaricomycetes</taxon>
        <taxon>Agaricomycetidae</taxon>
        <taxon>Agaricales</taxon>
        <taxon>Schizophyllaceae</taxon>
        <taxon>Schizophyllum</taxon>
    </lineage>
</organism>
<dbReference type="EMBL" id="VDMD01000002">
    <property type="protein sequence ID" value="TRM67571.1"/>
    <property type="molecule type" value="Genomic_DNA"/>
</dbReference>
<dbReference type="PANTHER" id="PTHR10340">
    <property type="entry name" value="SPHINGOMYELIN PHOSPHODIESTERASE"/>
    <property type="match status" value="1"/>
</dbReference>
<evidence type="ECO:0000313" key="16">
    <source>
        <dbReference type="EMBL" id="TRM67571.1"/>
    </source>
</evidence>
<dbReference type="OrthoDB" id="348678at2759"/>
<feature type="signal peptide" evidence="14">
    <location>
        <begin position="1"/>
        <end position="17"/>
    </location>
</feature>
<dbReference type="PANTHER" id="PTHR10340:SF55">
    <property type="entry name" value="ENDOPOLYPHOSPHATASE"/>
    <property type="match status" value="1"/>
</dbReference>
<feature type="region of interest" description="Disordered" evidence="13">
    <location>
        <begin position="429"/>
        <end position="504"/>
    </location>
</feature>
<gene>
    <name evidence="16" type="ORF">BD626DRAFT_479177</name>
</gene>
<evidence type="ECO:0000256" key="12">
    <source>
        <dbReference type="PIRNR" id="PIRNR027093"/>
    </source>
</evidence>